<gene>
    <name evidence="2" type="ORF">CLUMA_CG001379</name>
</gene>
<protein>
    <submittedName>
        <fullName evidence="2">CLUMA_CG001379, isoform A</fullName>
    </submittedName>
</protein>
<name>A0A1J1HMA2_9DIPT</name>
<organism evidence="2 3">
    <name type="scientific">Clunio marinus</name>
    <dbReference type="NCBI Taxonomy" id="568069"/>
    <lineage>
        <taxon>Eukaryota</taxon>
        <taxon>Metazoa</taxon>
        <taxon>Ecdysozoa</taxon>
        <taxon>Arthropoda</taxon>
        <taxon>Hexapoda</taxon>
        <taxon>Insecta</taxon>
        <taxon>Pterygota</taxon>
        <taxon>Neoptera</taxon>
        <taxon>Endopterygota</taxon>
        <taxon>Diptera</taxon>
        <taxon>Nematocera</taxon>
        <taxon>Chironomoidea</taxon>
        <taxon>Chironomidae</taxon>
        <taxon>Clunio</taxon>
    </lineage>
</organism>
<evidence type="ECO:0000313" key="2">
    <source>
        <dbReference type="EMBL" id="CRK87582.1"/>
    </source>
</evidence>
<keyword evidence="1" id="KW-0472">Membrane</keyword>
<accession>A0A1J1HMA2</accession>
<sequence length="98" mass="11433">MFYKILISILPEALASNPNRMFLYKLTSSECQPSDFIQRKNHNDSLNLNIDRGCIHMPNKYMLFISALALVTKSKALVFKIKKGRKKVMMIIIKWKKN</sequence>
<evidence type="ECO:0000313" key="3">
    <source>
        <dbReference type="Proteomes" id="UP000183832"/>
    </source>
</evidence>
<dbReference type="AlphaFoldDB" id="A0A1J1HMA2"/>
<feature type="transmembrane region" description="Helical" evidence="1">
    <location>
        <begin position="61"/>
        <end position="81"/>
    </location>
</feature>
<dbReference type="Proteomes" id="UP000183832">
    <property type="component" value="Unassembled WGS sequence"/>
</dbReference>
<keyword evidence="1" id="KW-1133">Transmembrane helix</keyword>
<proteinExistence type="predicted"/>
<dbReference type="EMBL" id="CVRI01000004">
    <property type="protein sequence ID" value="CRK87582.1"/>
    <property type="molecule type" value="Genomic_DNA"/>
</dbReference>
<reference evidence="2 3" key="1">
    <citation type="submission" date="2015-04" db="EMBL/GenBank/DDBJ databases">
        <authorList>
            <person name="Syromyatnikov M.Y."/>
            <person name="Popov V.N."/>
        </authorList>
    </citation>
    <scope>NUCLEOTIDE SEQUENCE [LARGE SCALE GENOMIC DNA]</scope>
</reference>
<keyword evidence="1" id="KW-0812">Transmembrane</keyword>
<keyword evidence="3" id="KW-1185">Reference proteome</keyword>
<evidence type="ECO:0000256" key="1">
    <source>
        <dbReference type="SAM" id="Phobius"/>
    </source>
</evidence>